<comment type="similarity">
    <text evidence="2">Belongs to the peptidase C26 family.</text>
</comment>
<organism evidence="10 11">
    <name type="scientific">Cavenderia fasciculata</name>
    <name type="common">Slime mold</name>
    <name type="synonym">Dictyostelium fasciculatum</name>
    <dbReference type="NCBI Taxonomy" id="261658"/>
    <lineage>
        <taxon>Eukaryota</taxon>
        <taxon>Amoebozoa</taxon>
        <taxon>Evosea</taxon>
        <taxon>Eumycetozoa</taxon>
        <taxon>Dictyostelia</taxon>
        <taxon>Acytosteliales</taxon>
        <taxon>Cavenderiaceae</taxon>
        <taxon>Cavenderia</taxon>
    </lineage>
</organism>
<dbReference type="InterPro" id="IPR029062">
    <property type="entry name" value="Class_I_gatase-like"/>
</dbReference>
<dbReference type="GO" id="GO:0034722">
    <property type="term" value="F:gamma-glutamyl-peptidase activity"/>
    <property type="evidence" value="ECO:0007669"/>
    <property type="project" value="UniProtKB-UniRule"/>
</dbReference>
<dbReference type="Pfam" id="PF07722">
    <property type="entry name" value="Peptidase_C26"/>
    <property type="match status" value="1"/>
</dbReference>
<dbReference type="GO" id="GO:0005773">
    <property type="term" value="C:vacuole"/>
    <property type="evidence" value="ECO:0007669"/>
    <property type="project" value="TreeGrafter"/>
</dbReference>
<dbReference type="KEGG" id="dfa:DFA_11781"/>
<dbReference type="AlphaFoldDB" id="F4QE72"/>
<dbReference type="InterPro" id="IPR011697">
    <property type="entry name" value="Peptidase_C26"/>
</dbReference>
<dbReference type="GO" id="GO:0046900">
    <property type="term" value="P:tetrahydrofolylpolyglutamate metabolic process"/>
    <property type="evidence" value="ECO:0007669"/>
    <property type="project" value="TreeGrafter"/>
</dbReference>
<evidence type="ECO:0000256" key="4">
    <source>
        <dbReference type="ARBA" id="ARBA00022525"/>
    </source>
</evidence>
<feature type="signal peptide" evidence="9">
    <location>
        <begin position="1"/>
        <end position="23"/>
    </location>
</feature>
<evidence type="ECO:0000256" key="3">
    <source>
        <dbReference type="ARBA" id="ARBA00012886"/>
    </source>
</evidence>
<dbReference type="GO" id="GO:0005576">
    <property type="term" value="C:extracellular region"/>
    <property type="evidence" value="ECO:0007669"/>
    <property type="project" value="UniProtKB-SubCell"/>
</dbReference>
<feature type="active site" description="Nucleophile" evidence="7 8">
    <location>
        <position position="140"/>
    </location>
</feature>
<dbReference type="PANTHER" id="PTHR11315:SF14">
    <property type="entry name" value="GAMMA-GLUTAMYL HYDROLASE A"/>
    <property type="match status" value="1"/>
</dbReference>
<feature type="chain" id="PRO_5003314010" description="folate gamma-glutamyl hydrolase" evidence="9">
    <location>
        <begin position="24"/>
        <end position="335"/>
    </location>
</feature>
<proteinExistence type="inferred from homology"/>
<evidence type="ECO:0000256" key="7">
    <source>
        <dbReference type="PIRSR" id="PIRSR615527-1"/>
    </source>
</evidence>
<protein>
    <recommendedName>
        <fullName evidence="3 8">folate gamma-glutamyl hydrolase</fullName>
        <ecNumber evidence="3 8">3.4.19.9</ecNumber>
    </recommendedName>
</protein>
<feature type="active site" description="Proton donor" evidence="7">
    <location>
        <position position="252"/>
    </location>
</feature>
<dbReference type="EC" id="3.4.19.9" evidence="3 8"/>
<keyword evidence="11" id="KW-1185">Reference proteome</keyword>
<accession>F4QE72</accession>
<feature type="active site" evidence="8">
    <location>
        <position position="252"/>
    </location>
</feature>
<name>F4QE72_CACFS</name>
<gene>
    <name evidence="10" type="primary">gghA</name>
    <name evidence="10" type="ORF">DFA_11781</name>
</gene>
<dbReference type="OrthoDB" id="64220at2759"/>
<keyword evidence="5 9" id="KW-0732">Signal</keyword>
<comment type="catalytic activity">
    <reaction evidence="8">
        <text>(6S)-5,6,7,8-tetrahydrofolyl-(gamma-L-Glu)(n) + (n-1) H2O = (6S)-5,6,7,8-tetrahydrofolate + (n-1) L-glutamate</text>
        <dbReference type="Rhea" id="RHEA:56784"/>
        <dbReference type="Rhea" id="RHEA-COMP:14738"/>
        <dbReference type="ChEBI" id="CHEBI:15377"/>
        <dbReference type="ChEBI" id="CHEBI:29985"/>
        <dbReference type="ChEBI" id="CHEBI:57453"/>
        <dbReference type="ChEBI" id="CHEBI:141005"/>
        <dbReference type="EC" id="3.4.19.9"/>
    </reaction>
</comment>
<reference evidence="11" key="1">
    <citation type="journal article" date="2011" name="Genome Res.">
        <title>Phylogeny-wide analysis of social amoeba genomes highlights ancient origins for complex intercellular communication.</title>
        <authorList>
            <person name="Heidel A.J."/>
            <person name="Lawal H.M."/>
            <person name="Felder M."/>
            <person name="Schilde C."/>
            <person name="Helps N.R."/>
            <person name="Tunggal B."/>
            <person name="Rivero F."/>
            <person name="John U."/>
            <person name="Schleicher M."/>
            <person name="Eichinger L."/>
            <person name="Platzer M."/>
            <person name="Noegel A.A."/>
            <person name="Schaap P."/>
            <person name="Gloeckner G."/>
        </authorList>
    </citation>
    <scope>NUCLEOTIDE SEQUENCE [LARGE SCALE GENOMIC DNA]</scope>
    <source>
        <strain evidence="11">SH3</strain>
    </source>
</reference>
<dbReference type="PROSITE" id="PS51273">
    <property type="entry name" value="GATASE_TYPE_1"/>
    <property type="match status" value="1"/>
</dbReference>
<dbReference type="EMBL" id="GL883029">
    <property type="protein sequence ID" value="EGG14019.1"/>
    <property type="molecule type" value="Genomic_DNA"/>
</dbReference>
<dbReference type="MEROPS" id="C26.001"/>
<dbReference type="InterPro" id="IPR015527">
    <property type="entry name" value="Pept_C26_g-glut_hydrolase"/>
</dbReference>
<keyword evidence="6 8" id="KW-0378">Hydrolase</keyword>
<sequence>MSLELSKLVLAAVLSNNCAAVFAKRQQSKSSHATQINNRPIIGILTQPTNGDMANYGDQYLAASYVKYVESGGARVVPILYDSPADEIKSLFQSINGVFLPGGGVDLDQSPQYTDTLRLLYQLVIQANDNQDYFPLWGTCMGFQEINMMQANNLDILSPYDSENYTVPLNFTSAASSSRLFSLATPSIMQNLASLPITMNNHMWGVAPSTFASTALLSSFFNVLSVNNDRQGRVFISTIEAKEYPIYATQWHPEKPLFEWWDQEVIDHSLQSIQANQYTSTWFVNECRKSLHSFPDQTAESAALIYNYAPMFTFDIEPDFEQVYYFNNQTELYYY</sequence>
<evidence type="ECO:0000313" key="10">
    <source>
        <dbReference type="EMBL" id="EGG14019.1"/>
    </source>
</evidence>
<dbReference type="SUPFAM" id="SSF52317">
    <property type="entry name" value="Class I glutamine amidotransferase-like"/>
    <property type="match status" value="1"/>
</dbReference>
<dbReference type="STRING" id="1054147.F4QE72"/>
<evidence type="ECO:0000256" key="6">
    <source>
        <dbReference type="ARBA" id="ARBA00022801"/>
    </source>
</evidence>
<evidence type="ECO:0000256" key="5">
    <source>
        <dbReference type="ARBA" id="ARBA00022729"/>
    </source>
</evidence>
<dbReference type="Proteomes" id="UP000007797">
    <property type="component" value="Unassembled WGS sequence"/>
</dbReference>
<dbReference type="GeneID" id="14865370"/>
<dbReference type="PANTHER" id="PTHR11315">
    <property type="entry name" value="PROTEASE FAMILY C26 GAMMA-GLUTAMYL HYDROLASE"/>
    <property type="match status" value="1"/>
</dbReference>
<evidence type="ECO:0000256" key="2">
    <source>
        <dbReference type="ARBA" id="ARBA00011083"/>
    </source>
</evidence>
<dbReference type="PROSITE" id="PS51275">
    <property type="entry name" value="PEPTIDASE_C26_GGH"/>
    <property type="match status" value="1"/>
</dbReference>
<evidence type="ECO:0000256" key="9">
    <source>
        <dbReference type="SAM" id="SignalP"/>
    </source>
</evidence>
<keyword evidence="4" id="KW-0964">Secreted</keyword>
<evidence type="ECO:0000313" key="11">
    <source>
        <dbReference type="Proteomes" id="UP000007797"/>
    </source>
</evidence>
<evidence type="ECO:0000256" key="8">
    <source>
        <dbReference type="PROSITE-ProRule" id="PRU00607"/>
    </source>
</evidence>
<dbReference type="Gene3D" id="3.40.50.880">
    <property type="match status" value="1"/>
</dbReference>
<evidence type="ECO:0000256" key="1">
    <source>
        <dbReference type="ARBA" id="ARBA00004239"/>
    </source>
</evidence>
<dbReference type="OMA" id="EPVSSHF"/>
<dbReference type="RefSeq" id="XP_004350727.1">
    <property type="nucleotide sequence ID" value="XM_004350676.1"/>
</dbReference>
<comment type="subcellular location">
    <subcellularLocation>
        <location evidence="1">Secreted</location>
        <location evidence="1">Extracellular space</location>
    </subcellularLocation>
</comment>
<dbReference type="FunFam" id="3.40.50.880:FF:000024">
    <property type="entry name" value="Folate gamma-glutamyl hydrolase"/>
    <property type="match status" value="1"/>
</dbReference>